<protein>
    <submittedName>
        <fullName evidence="1">Uncharacterized protein</fullName>
    </submittedName>
</protein>
<dbReference type="AlphaFoldDB" id="A0A448XPW5"/>
<evidence type="ECO:0000313" key="2">
    <source>
        <dbReference type="Proteomes" id="UP000784294"/>
    </source>
</evidence>
<accession>A0A448XPW5</accession>
<keyword evidence="2" id="KW-1185">Reference proteome</keyword>
<dbReference type="EMBL" id="CAAALY010271651">
    <property type="protein sequence ID" value="VEL41915.1"/>
    <property type="molecule type" value="Genomic_DNA"/>
</dbReference>
<evidence type="ECO:0000313" key="1">
    <source>
        <dbReference type="EMBL" id="VEL41915.1"/>
    </source>
</evidence>
<proteinExistence type="predicted"/>
<dbReference type="Proteomes" id="UP000784294">
    <property type="component" value="Unassembled WGS sequence"/>
</dbReference>
<gene>
    <name evidence="1" type="ORF">PXEA_LOCUS35355</name>
</gene>
<organism evidence="1 2">
    <name type="scientific">Protopolystoma xenopodis</name>
    <dbReference type="NCBI Taxonomy" id="117903"/>
    <lineage>
        <taxon>Eukaryota</taxon>
        <taxon>Metazoa</taxon>
        <taxon>Spiralia</taxon>
        <taxon>Lophotrochozoa</taxon>
        <taxon>Platyhelminthes</taxon>
        <taxon>Monogenea</taxon>
        <taxon>Polyopisthocotylea</taxon>
        <taxon>Polystomatidea</taxon>
        <taxon>Polystomatidae</taxon>
        <taxon>Protopolystoma</taxon>
    </lineage>
</organism>
<comment type="caution">
    <text evidence="1">The sequence shown here is derived from an EMBL/GenBank/DDBJ whole genome shotgun (WGS) entry which is preliminary data.</text>
</comment>
<sequence length="198" mass="21957">MQSSFLVLAQSLSCSVKSVCSTLRSPISLDSCHHICPTRGVIRPPPPCVWVTNSRRKPLSVMVTPLLHVPWLWDQQTYRQPTSSGPRRLYPVSIPGRKGKIPQLFSTRLVKGSASLVSLTSCCMVLIMVMLTDDAGETFGNVPCPLFNFGNDHADSGLRTRCVPLNRPTKLTKFRKQGQTTEGDCDHTILVFIFLINC</sequence>
<name>A0A448XPW5_9PLAT</name>
<reference evidence="1" key="1">
    <citation type="submission" date="2018-11" db="EMBL/GenBank/DDBJ databases">
        <authorList>
            <consortium name="Pathogen Informatics"/>
        </authorList>
    </citation>
    <scope>NUCLEOTIDE SEQUENCE</scope>
</reference>